<dbReference type="PATRIC" id="fig|1264675.3.peg.4961"/>
<evidence type="ECO:0000313" key="2">
    <source>
        <dbReference type="Proteomes" id="UP000013280"/>
    </source>
</evidence>
<name>R0DMZ8_RALPI</name>
<dbReference type="EMBL" id="APMQ01000024">
    <property type="protein sequence ID" value="ENZ74983.1"/>
    <property type="molecule type" value="Genomic_DNA"/>
</dbReference>
<dbReference type="Proteomes" id="UP000013280">
    <property type="component" value="Unassembled WGS sequence"/>
</dbReference>
<protein>
    <submittedName>
        <fullName evidence="1">Uncharacterized protein</fullName>
    </submittedName>
</protein>
<proteinExistence type="predicted"/>
<sequence>MAEGFEKCMPLSRDSGIDVVQPLTLERHELVFNQRLYIRTVQLARFGTVVDEKQHSEFMRT</sequence>
<evidence type="ECO:0000313" key="1">
    <source>
        <dbReference type="EMBL" id="ENZ74983.1"/>
    </source>
</evidence>
<gene>
    <name evidence="1" type="ORF">OR214_05030</name>
</gene>
<accession>R0DMZ8</accession>
<comment type="caution">
    <text evidence="1">The sequence shown here is derived from an EMBL/GenBank/DDBJ whole genome shotgun (WGS) entry which is preliminary data.</text>
</comment>
<reference evidence="1 2" key="1">
    <citation type="journal article" date="2013" name="Genome Announc.">
        <title>Draft Genome Sequence for Ralstonia sp. Strain OR214, a Bacterium with Potential for Bioremediation.</title>
        <authorList>
            <person name="Utturkar S.M."/>
            <person name="Bollmann A."/>
            <person name="Brzoska R.M."/>
            <person name="Klingeman D.M."/>
            <person name="Epstein S.E."/>
            <person name="Palumbo A.V."/>
            <person name="Brown S.D."/>
        </authorList>
    </citation>
    <scope>NUCLEOTIDE SEQUENCE [LARGE SCALE GENOMIC DNA]</scope>
    <source>
        <strain evidence="1 2">OR214</strain>
    </source>
</reference>
<dbReference type="AlphaFoldDB" id="R0DMZ8"/>
<organism evidence="1 2">
    <name type="scientific">Ralstonia pickettii OR214</name>
    <dbReference type="NCBI Taxonomy" id="1264675"/>
    <lineage>
        <taxon>Bacteria</taxon>
        <taxon>Pseudomonadati</taxon>
        <taxon>Pseudomonadota</taxon>
        <taxon>Betaproteobacteria</taxon>
        <taxon>Burkholderiales</taxon>
        <taxon>Burkholderiaceae</taxon>
        <taxon>Ralstonia</taxon>
    </lineage>
</organism>